<dbReference type="Gene3D" id="3.30.420.40">
    <property type="match status" value="2"/>
</dbReference>
<organism evidence="2 3">
    <name type="scientific">Luteolibacter ambystomatis</name>
    <dbReference type="NCBI Taxonomy" id="2824561"/>
    <lineage>
        <taxon>Bacteria</taxon>
        <taxon>Pseudomonadati</taxon>
        <taxon>Verrucomicrobiota</taxon>
        <taxon>Verrucomicrobiia</taxon>
        <taxon>Verrucomicrobiales</taxon>
        <taxon>Verrucomicrobiaceae</taxon>
        <taxon>Luteolibacter</taxon>
    </lineage>
</organism>
<dbReference type="Proteomes" id="UP000676169">
    <property type="component" value="Chromosome"/>
</dbReference>
<dbReference type="AlphaFoldDB" id="A0A975G822"/>
<evidence type="ECO:0000313" key="2">
    <source>
        <dbReference type="EMBL" id="QUE50527.1"/>
    </source>
</evidence>
<evidence type="ECO:0000259" key="1">
    <source>
        <dbReference type="Pfam" id="PF00814"/>
    </source>
</evidence>
<reference evidence="2" key="1">
    <citation type="submission" date="2021-04" db="EMBL/GenBank/DDBJ databases">
        <title>Luteolibacter sp. 32A isolated from the skin of an Anderson's salamander (Ambystoma andersonii).</title>
        <authorList>
            <person name="Spergser J."/>
            <person name="Busse H.-J."/>
        </authorList>
    </citation>
    <scope>NUCLEOTIDE SEQUENCE</scope>
    <source>
        <strain evidence="2">32A</strain>
    </source>
</reference>
<accession>A0A975G822</accession>
<dbReference type="Pfam" id="PF00814">
    <property type="entry name" value="TsaD"/>
    <property type="match status" value="1"/>
</dbReference>
<evidence type="ECO:0000313" key="3">
    <source>
        <dbReference type="Proteomes" id="UP000676169"/>
    </source>
</evidence>
<dbReference type="InterPro" id="IPR000905">
    <property type="entry name" value="Gcp-like_dom"/>
</dbReference>
<dbReference type="RefSeq" id="WP_211630667.1">
    <property type="nucleotide sequence ID" value="NZ_CP073100.1"/>
</dbReference>
<dbReference type="GO" id="GO:0002949">
    <property type="term" value="P:tRNA threonylcarbamoyladenosine modification"/>
    <property type="evidence" value="ECO:0007669"/>
    <property type="project" value="InterPro"/>
</dbReference>
<dbReference type="KEGG" id="lamb:KBB96_16890"/>
<gene>
    <name evidence="2" type="primary">tsaB</name>
    <name evidence="2" type="ORF">KBB96_16890</name>
</gene>
<keyword evidence="3" id="KW-1185">Reference proteome</keyword>
<name>A0A975G822_9BACT</name>
<keyword evidence="2" id="KW-0012">Acyltransferase</keyword>
<feature type="domain" description="Gcp-like" evidence="1">
    <location>
        <begin position="51"/>
        <end position="123"/>
    </location>
</feature>
<keyword evidence="2" id="KW-0808">Transferase</keyword>
<protein>
    <submittedName>
        <fullName evidence="2">tRNA (Adenosine(37)-N6)-threonylcarbamoyltransferase complex dimerization subunit type 1 TsaB</fullName>
        <ecNumber evidence="2">2.3.1.234</ecNumber>
    </submittedName>
</protein>
<sequence>MPGSHTLVFETSTPTASLLLAGPDGVVAEREFCSDRSHNAVLFGPLGELMAGLVPSDIGLVLVGSGPGSYSGTRVGIAAAQGVALAAGCPVVAVPSILAAPGAANGMTCMVVGDARRGSFWISVMEHSKIVVEPTLIEGAEAFGHELDGILCAVTFETSVRDPFPSGLTIPRQIPTARLLWEAWQRSPESERARWAAESPQPLYLRPPHITESKRPWAGRL</sequence>
<dbReference type="EMBL" id="CP073100">
    <property type="protein sequence ID" value="QUE50527.1"/>
    <property type="molecule type" value="Genomic_DNA"/>
</dbReference>
<dbReference type="GO" id="GO:0061711">
    <property type="term" value="F:tRNA N(6)-L-threonylcarbamoyladenine synthase activity"/>
    <property type="evidence" value="ECO:0007669"/>
    <property type="project" value="UniProtKB-EC"/>
</dbReference>
<proteinExistence type="predicted"/>
<dbReference type="EC" id="2.3.1.234" evidence="2"/>
<dbReference type="InterPro" id="IPR022496">
    <property type="entry name" value="T6A_TsaB"/>
</dbReference>
<dbReference type="InterPro" id="IPR043129">
    <property type="entry name" value="ATPase_NBD"/>
</dbReference>
<dbReference type="NCBIfam" id="TIGR03725">
    <property type="entry name" value="T6A_YeaZ"/>
    <property type="match status" value="1"/>
</dbReference>
<dbReference type="SUPFAM" id="SSF53067">
    <property type="entry name" value="Actin-like ATPase domain"/>
    <property type="match status" value="1"/>
</dbReference>